<evidence type="ECO:0000313" key="1">
    <source>
        <dbReference type="EMBL" id="EFL52958.1"/>
    </source>
</evidence>
<keyword evidence="2" id="KW-1185">Reference proteome</keyword>
<evidence type="ECO:0000313" key="2">
    <source>
        <dbReference type="Proteomes" id="UP000006250"/>
    </source>
</evidence>
<dbReference type="AlphaFoldDB" id="E1JQV7"/>
<sequence length="257" mass="30345">MENSAPPPRKPVKGVFSTDAQEFQGKRRIGHLSQRIFVYAVEQDDGRVLIQRLSRNFMPAGARRFITRESLLADYLPEPSIYINKLVPVMRRLEETVATADRHRQRQELFTAEFEYKNVLRVDEEHVKATFGLGLTYLERQEKQNADIVFQKIMRIEAAFTPEHKHLFNDFGIQMRKLGMYDEAMRYYIRAYHLCRTDEHLLYNMARTLYEKGRLKSSRMMLTHALRLNPEFPEGKAFMAYLDSRRRGEMPPEPPLE</sequence>
<dbReference type="eggNOG" id="COG0457">
    <property type="taxonomic scope" value="Bacteria"/>
</dbReference>
<dbReference type="Gene3D" id="1.25.40.10">
    <property type="entry name" value="Tetratricopeptide repeat domain"/>
    <property type="match status" value="1"/>
</dbReference>
<name>E1JQV7_SOLFR</name>
<dbReference type="EMBL" id="AECZ01000001">
    <property type="protein sequence ID" value="EFL52958.1"/>
    <property type="molecule type" value="Genomic_DNA"/>
</dbReference>
<gene>
    <name evidence="1" type="ORF">DesfrDRAFT_0006</name>
</gene>
<dbReference type="InterPro" id="IPR019734">
    <property type="entry name" value="TPR_rpt"/>
</dbReference>
<proteinExistence type="predicted"/>
<dbReference type="OrthoDB" id="5469953at2"/>
<dbReference type="SMART" id="SM00028">
    <property type="entry name" value="TPR"/>
    <property type="match status" value="3"/>
</dbReference>
<dbReference type="SUPFAM" id="SSF48452">
    <property type="entry name" value="TPR-like"/>
    <property type="match status" value="1"/>
</dbReference>
<dbReference type="RefSeq" id="WP_005989896.1">
    <property type="nucleotide sequence ID" value="NZ_AECZ01000001.1"/>
</dbReference>
<organism evidence="1 2">
    <name type="scientific">Solidesulfovibrio fructosivorans JJ]</name>
    <dbReference type="NCBI Taxonomy" id="596151"/>
    <lineage>
        <taxon>Bacteria</taxon>
        <taxon>Pseudomonadati</taxon>
        <taxon>Thermodesulfobacteriota</taxon>
        <taxon>Desulfovibrionia</taxon>
        <taxon>Desulfovibrionales</taxon>
        <taxon>Desulfovibrionaceae</taxon>
        <taxon>Solidesulfovibrio</taxon>
    </lineage>
</organism>
<dbReference type="InterPro" id="IPR011990">
    <property type="entry name" value="TPR-like_helical_dom_sf"/>
</dbReference>
<dbReference type="Proteomes" id="UP000006250">
    <property type="component" value="Unassembled WGS sequence"/>
</dbReference>
<reference evidence="1 2" key="1">
    <citation type="submission" date="2010-08" db="EMBL/GenBank/DDBJ databases">
        <title>The draft genome of Desulfovibrio fructosovorans JJ.</title>
        <authorList>
            <consortium name="US DOE Joint Genome Institute (JGI-PGF)"/>
            <person name="Lucas S."/>
            <person name="Copeland A."/>
            <person name="Lapidus A."/>
            <person name="Cheng J.-F."/>
            <person name="Bruce D."/>
            <person name="Goodwin L."/>
            <person name="Pitluck S."/>
            <person name="Land M.L."/>
            <person name="Hauser L."/>
            <person name="Chang Y.-J."/>
            <person name="Jeffries C."/>
            <person name="Wall J.D."/>
            <person name="Stahl D.A."/>
            <person name="Arkin A.P."/>
            <person name="Dehal P."/>
            <person name="Stolyar S.M."/>
            <person name="Hazen T.C."/>
            <person name="Woyke T.J."/>
        </authorList>
    </citation>
    <scope>NUCLEOTIDE SEQUENCE [LARGE SCALE GENOMIC DNA]</scope>
    <source>
        <strain evidence="1 2">JJ</strain>
    </source>
</reference>
<dbReference type="Pfam" id="PF13181">
    <property type="entry name" value="TPR_8"/>
    <property type="match status" value="1"/>
</dbReference>
<comment type="caution">
    <text evidence="1">The sequence shown here is derived from an EMBL/GenBank/DDBJ whole genome shotgun (WGS) entry which is preliminary data.</text>
</comment>
<protein>
    <submittedName>
        <fullName evidence="1">Uncharacterized protein</fullName>
    </submittedName>
</protein>
<accession>E1JQV7</accession>
<dbReference type="STRING" id="596151.DesfrDRAFT_0006"/>